<dbReference type="Gene3D" id="3.40.50.720">
    <property type="entry name" value="NAD(P)-binding Rossmann-like Domain"/>
    <property type="match status" value="1"/>
</dbReference>
<dbReference type="HAMAP" id="MF_01925">
    <property type="entry name" value="P5C_reductase"/>
    <property type="match status" value="1"/>
</dbReference>
<evidence type="ECO:0000313" key="9">
    <source>
        <dbReference type="EMBL" id="QDH16959.1"/>
    </source>
</evidence>
<dbReference type="Gene3D" id="1.10.3730.10">
    <property type="entry name" value="ProC C-terminal domain-like"/>
    <property type="match status" value="1"/>
</dbReference>
<dbReference type="Pfam" id="PF03807">
    <property type="entry name" value="F420_oxidored"/>
    <property type="match status" value="1"/>
</dbReference>
<evidence type="ECO:0000313" key="10">
    <source>
        <dbReference type="Proteomes" id="UP000316313"/>
    </source>
</evidence>
<dbReference type="UniPathway" id="UPA00098">
    <property type="reaction ID" value="UER00361"/>
</dbReference>
<evidence type="ECO:0000256" key="5">
    <source>
        <dbReference type="NCBIfam" id="TIGR00112"/>
    </source>
</evidence>
<comment type="subcellular location">
    <subcellularLocation>
        <location evidence="4">Cytoplasm</location>
    </subcellularLocation>
</comment>
<dbReference type="OrthoDB" id="9805754at2"/>
<keyword evidence="2 4" id="KW-0521">NADP</keyword>
<dbReference type="InterPro" id="IPR028939">
    <property type="entry name" value="P5C_Rdtase_cat_N"/>
</dbReference>
<dbReference type="GO" id="GO:0005737">
    <property type="term" value="C:cytoplasm"/>
    <property type="evidence" value="ECO:0007669"/>
    <property type="project" value="UniProtKB-SubCell"/>
</dbReference>
<dbReference type="GO" id="GO:0004735">
    <property type="term" value="F:pyrroline-5-carboxylate reductase activity"/>
    <property type="evidence" value="ECO:0007669"/>
    <property type="project" value="UniProtKB-UniRule"/>
</dbReference>
<dbReference type="FunFam" id="1.10.3730.10:FF:000001">
    <property type="entry name" value="Pyrroline-5-carboxylate reductase"/>
    <property type="match status" value="1"/>
</dbReference>
<keyword evidence="4" id="KW-0028">Amino-acid biosynthesis</keyword>
<dbReference type="Proteomes" id="UP000316313">
    <property type="component" value="Chromosome"/>
</dbReference>
<evidence type="ECO:0000256" key="2">
    <source>
        <dbReference type="ARBA" id="ARBA00022857"/>
    </source>
</evidence>
<reference evidence="9 10" key="1">
    <citation type="submission" date="2019-03" db="EMBL/GenBank/DDBJ databases">
        <title>The complete genome sequence of Swingsia samuiensis NBRC107927(T).</title>
        <authorList>
            <person name="Chua K.-O."/>
            <person name="Chan K.-G."/>
            <person name="See-Too W.-S."/>
        </authorList>
    </citation>
    <scope>NUCLEOTIDE SEQUENCE [LARGE SCALE GENOMIC DNA]</scope>
    <source>
        <strain evidence="9 10">AH83</strain>
    </source>
</reference>
<feature type="domain" description="Pyrroline-5-carboxylate reductase dimerisation" evidence="8">
    <location>
        <begin position="167"/>
        <end position="272"/>
    </location>
</feature>
<organism evidence="9 10">
    <name type="scientific">Swingsia samuiensis</name>
    <dbReference type="NCBI Taxonomy" id="1293412"/>
    <lineage>
        <taxon>Bacteria</taxon>
        <taxon>Pseudomonadati</taxon>
        <taxon>Pseudomonadota</taxon>
        <taxon>Alphaproteobacteria</taxon>
        <taxon>Acetobacterales</taxon>
        <taxon>Acetobacteraceae</taxon>
        <taxon>Swingsia</taxon>
    </lineage>
</organism>
<dbReference type="AlphaFoldDB" id="A0A4Y6UH92"/>
<name>A0A4Y6UH92_9PROT</name>
<gene>
    <name evidence="4" type="primary">proC</name>
    <name evidence="9" type="ORF">E3D00_04795</name>
</gene>
<comment type="catalytic activity">
    <reaction evidence="4">
        <text>L-proline + NADP(+) = (S)-1-pyrroline-5-carboxylate + NADPH + 2 H(+)</text>
        <dbReference type="Rhea" id="RHEA:14109"/>
        <dbReference type="ChEBI" id="CHEBI:15378"/>
        <dbReference type="ChEBI" id="CHEBI:17388"/>
        <dbReference type="ChEBI" id="CHEBI:57783"/>
        <dbReference type="ChEBI" id="CHEBI:58349"/>
        <dbReference type="ChEBI" id="CHEBI:60039"/>
        <dbReference type="EC" id="1.5.1.2"/>
    </reaction>
</comment>
<accession>A0A4Y6UH92</accession>
<dbReference type="NCBIfam" id="TIGR00112">
    <property type="entry name" value="proC"/>
    <property type="match status" value="1"/>
</dbReference>
<dbReference type="EMBL" id="CP038141">
    <property type="protein sequence ID" value="QDH16959.1"/>
    <property type="molecule type" value="Genomic_DNA"/>
</dbReference>
<dbReference type="PANTHER" id="PTHR11645:SF0">
    <property type="entry name" value="PYRROLINE-5-CARBOXYLATE REDUCTASE 3"/>
    <property type="match status" value="1"/>
</dbReference>
<evidence type="ECO:0000259" key="7">
    <source>
        <dbReference type="Pfam" id="PF03807"/>
    </source>
</evidence>
<comment type="function">
    <text evidence="4">Catalyzes the reduction of 1-pyrroline-5-carboxylate (PCA) to L-proline.</text>
</comment>
<keyword evidence="4" id="KW-0641">Proline biosynthesis</keyword>
<evidence type="ECO:0000259" key="8">
    <source>
        <dbReference type="Pfam" id="PF14748"/>
    </source>
</evidence>
<dbReference type="KEGG" id="ssam:E3D00_04795"/>
<sequence>MASSHPSILLVGSGKMGGAMLDGWLASKTPPKIFVMDRHKANDDARFSVVKTAEEIPSSFTPDIIVLAVKPAAAETAITSLVKALGSRASSCAILSVLAGKTCLSLAEMAKNAGQAMPVLRAMPNTPTSVGAGMSGFFASPEASKTQAQICHDLMLAIGEVVTVDKEEDLATVTGISGSGPAYVFLLAELLEKAAVKYGLPADSARRLARATIYGAGRMLQTLPEDAETLRKNVTSPNGTTAAALSVLMEENAWPKNVPEAVQAARKRSDELAS</sequence>
<protein>
    <recommendedName>
        <fullName evidence="4 5">Pyrroline-5-carboxylate reductase</fullName>
        <shortName evidence="4">P5C reductase</shortName>
        <shortName evidence="4">P5CR</shortName>
        <ecNumber evidence="4 5">1.5.1.2</ecNumber>
    </recommendedName>
    <alternativeName>
        <fullName evidence="4">PCA reductase</fullName>
    </alternativeName>
</protein>
<dbReference type="EC" id="1.5.1.2" evidence="4 5"/>
<dbReference type="InterPro" id="IPR029036">
    <property type="entry name" value="P5CR_dimer"/>
</dbReference>
<evidence type="ECO:0000256" key="1">
    <source>
        <dbReference type="ARBA" id="ARBA00005525"/>
    </source>
</evidence>
<comment type="catalytic activity">
    <reaction evidence="4">
        <text>L-proline + NAD(+) = (S)-1-pyrroline-5-carboxylate + NADH + 2 H(+)</text>
        <dbReference type="Rhea" id="RHEA:14105"/>
        <dbReference type="ChEBI" id="CHEBI:15378"/>
        <dbReference type="ChEBI" id="CHEBI:17388"/>
        <dbReference type="ChEBI" id="CHEBI:57540"/>
        <dbReference type="ChEBI" id="CHEBI:57945"/>
        <dbReference type="ChEBI" id="CHEBI:60039"/>
        <dbReference type="EC" id="1.5.1.2"/>
    </reaction>
</comment>
<comment type="pathway">
    <text evidence="4">Amino-acid biosynthesis; L-proline biosynthesis; L-proline from L-glutamate 5-semialdehyde: step 1/1.</text>
</comment>
<dbReference type="Pfam" id="PF14748">
    <property type="entry name" value="P5CR_dimer"/>
    <property type="match status" value="1"/>
</dbReference>
<dbReference type="SUPFAM" id="SSF48179">
    <property type="entry name" value="6-phosphogluconate dehydrogenase C-terminal domain-like"/>
    <property type="match status" value="1"/>
</dbReference>
<keyword evidence="3 4" id="KW-0560">Oxidoreductase</keyword>
<dbReference type="InterPro" id="IPR008927">
    <property type="entry name" value="6-PGluconate_DH-like_C_sf"/>
</dbReference>
<feature type="binding site" evidence="6">
    <location>
        <begin position="68"/>
        <end position="71"/>
    </location>
    <ligand>
        <name>NADP(+)</name>
        <dbReference type="ChEBI" id="CHEBI:58349"/>
    </ligand>
</feature>
<dbReference type="PIRSF" id="PIRSF000193">
    <property type="entry name" value="Pyrrol-5-carb_rd"/>
    <property type="match status" value="1"/>
</dbReference>
<keyword evidence="10" id="KW-1185">Reference proteome</keyword>
<keyword evidence="4" id="KW-0963">Cytoplasm</keyword>
<feature type="domain" description="Pyrroline-5-carboxylate reductase catalytic N-terminal" evidence="7">
    <location>
        <begin position="8"/>
        <end position="83"/>
    </location>
</feature>
<dbReference type="SUPFAM" id="SSF51735">
    <property type="entry name" value="NAD(P)-binding Rossmann-fold domains"/>
    <property type="match status" value="1"/>
</dbReference>
<dbReference type="GO" id="GO:0055129">
    <property type="term" value="P:L-proline biosynthetic process"/>
    <property type="evidence" value="ECO:0007669"/>
    <property type="project" value="UniProtKB-UniRule"/>
</dbReference>
<evidence type="ECO:0000256" key="6">
    <source>
        <dbReference type="PIRSR" id="PIRSR000193-1"/>
    </source>
</evidence>
<proteinExistence type="inferred from homology"/>
<evidence type="ECO:0000256" key="4">
    <source>
        <dbReference type="HAMAP-Rule" id="MF_01925"/>
    </source>
</evidence>
<dbReference type="InterPro" id="IPR000304">
    <property type="entry name" value="Pyrroline-COOH_reductase"/>
</dbReference>
<dbReference type="PANTHER" id="PTHR11645">
    <property type="entry name" value="PYRROLINE-5-CARBOXYLATE REDUCTASE"/>
    <property type="match status" value="1"/>
</dbReference>
<dbReference type="InterPro" id="IPR036291">
    <property type="entry name" value="NAD(P)-bd_dom_sf"/>
</dbReference>
<evidence type="ECO:0000256" key="3">
    <source>
        <dbReference type="ARBA" id="ARBA00023002"/>
    </source>
</evidence>
<comment type="similarity">
    <text evidence="1 4">Belongs to the pyrroline-5-carboxylate reductase family.</text>
</comment>